<evidence type="ECO:0000256" key="4">
    <source>
        <dbReference type="ARBA" id="ARBA00022691"/>
    </source>
</evidence>
<comment type="subcellular location">
    <subcellularLocation>
        <location evidence="5">Cytoplasm</location>
    </subcellularLocation>
</comment>
<evidence type="ECO:0000256" key="2">
    <source>
        <dbReference type="ARBA" id="ARBA00022603"/>
    </source>
</evidence>
<evidence type="ECO:0000259" key="7">
    <source>
        <dbReference type="Pfam" id="PF00588"/>
    </source>
</evidence>
<evidence type="ECO:0000256" key="3">
    <source>
        <dbReference type="ARBA" id="ARBA00022679"/>
    </source>
</evidence>
<dbReference type="CDD" id="cd18093">
    <property type="entry name" value="SpoU-like_TrmJ"/>
    <property type="match status" value="1"/>
</dbReference>
<dbReference type="GO" id="GO:0002128">
    <property type="term" value="P:tRNA nucleoside ribose methylation"/>
    <property type="evidence" value="ECO:0007669"/>
    <property type="project" value="TreeGrafter"/>
</dbReference>
<accession>A0A964WTJ4</accession>
<keyword evidence="9" id="KW-1185">Reference proteome</keyword>
<dbReference type="AlphaFoldDB" id="A0A964WTJ4"/>
<dbReference type="SUPFAM" id="SSF75217">
    <property type="entry name" value="alpha/beta knot"/>
    <property type="match status" value="1"/>
</dbReference>
<dbReference type="Gene3D" id="3.40.1280.10">
    <property type="match status" value="1"/>
</dbReference>
<dbReference type="Pfam" id="PF00588">
    <property type="entry name" value="SpoU_methylase"/>
    <property type="match status" value="1"/>
</dbReference>
<organism evidence="8 9">
    <name type="scientific">Propylenella binzhouense</name>
    <dbReference type="NCBI Taxonomy" id="2555902"/>
    <lineage>
        <taxon>Bacteria</taxon>
        <taxon>Pseudomonadati</taxon>
        <taxon>Pseudomonadota</taxon>
        <taxon>Alphaproteobacteria</taxon>
        <taxon>Hyphomicrobiales</taxon>
        <taxon>Propylenellaceae</taxon>
        <taxon>Propylenella</taxon>
    </lineage>
</organism>
<comment type="catalytic activity">
    <reaction evidence="5">
        <text>uridine(32) in tRNA + S-adenosyl-L-methionine = 2'-O-methyluridine(32) in tRNA + S-adenosyl-L-homocysteine + H(+)</text>
        <dbReference type="Rhea" id="RHEA:42936"/>
        <dbReference type="Rhea" id="RHEA-COMP:10107"/>
        <dbReference type="Rhea" id="RHEA-COMP:10290"/>
        <dbReference type="ChEBI" id="CHEBI:15378"/>
        <dbReference type="ChEBI" id="CHEBI:57856"/>
        <dbReference type="ChEBI" id="CHEBI:59789"/>
        <dbReference type="ChEBI" id="CHEBI:65315"/>
        <dbReference type="ChEBI" id="CHEBI:74478"/>
        <dbReference type="EC" id="2.1.1.200"/>
    </reaction>
</comment>
<evidence type="ECO:0000256" key="5">
    <source>
        <dbReference type="RuleBase" id="RU362024"/>
    </source>
</evidence>
<sequence length="353" mass="37668">MIRVISSPSSSTTGFATLIFAINQPFTKAGAGTARGRGRERRAPIAKRPDAANRCIQRPHAGWTEAGDRGKRAAARPVHARRAAGEERPVDVQQKPSNEAGPGPAIILVEAQLGENIGAAARAMANFGLADLRLVAPRDGWPNEKARAAASRADHVIDAAKLFATTEEAVADLAYVYATTARNRGLPKPVVGPRAAAAALRGRSSAGQATGILFGRERWGLTNEEIALADAIVTFPVDPAFASLNIAQAVLLMSYEWMSAGLDGRITARAPVAAFDATPAPKAQLIGLMEHLEAALDEAGYFRTADKRPTMVANLRAILQRAGFTEPEIKVLRGVVAALERRHEKRRRADEND</sequence>
<comment type="similarity">
    <text evidence="1">Belongs to the class IV-like SAM-binding methyltransferase superfamily. RNA methyltransferase TrmH family.</text>
</comment>
<dbReference type="InterPro" id="IPR029028">
    <property type="entry name" value="Alpha/beta_knot_MTases"/>
</dbReference>
<dbReference type="GO" id="GO:0005829">
    <property type="term" value="C:cytosol"/>
    <property type="evidence" value="ECO:0007669"/>
    <property type="project" value="TreeGrafter"/>
</dbReference>
<dbReference type="EC" id="2.1.1.200" evidence="5"/>
<proteinExistence type="inferred from homology"/>
<evidence type="ECO:0000256" key="1">
    <source>
        <dbReference type="ARBA" id="ARBA00007228"/>
    </source>
</evidence>
<evidence type="ECO:0000256" key="6">
    <source>
        <dbReference type="SAM" id="MobiDB-lite"/>
    </source>
</evidence>
<dbReference type="InterPro" id="IPR004384">
    <property type="entry name" value="RNA_MeTrfase_TrmJ/LasT"/>
</dbReference>
<name>A0A964WTJ4_9HYPH</name>
<keyword evidence="5" id="KW-0819">tRNA processing</keyword>
<comment type="function">
    <text evidence="5">Catalyzes the formation of 2'O-methylated cytidine (Cm32) or 2'O-methylated uridine (Um32) at position 32 in tRNA.</text>
</comment>
<evidence type="ECO:0000313" key="9">
    <source>
        <dbReference type="Proteomes" id="UP000773614"/>
    </source>
</evidence>
<comment type="subunit">
    <text evidence="5">Homodimer.</text>
</comment>
<dbReference type="OrthoDB" id="9806346at2"/>
<keyword evidence="2 5" id="KW-0489">Methyltransferase</keyword>
<feature type="domain" description="tRNA/rRNA methyltransferase SpoU type" evidence="7">
    <location>
        <begin position="105"/>
        <end position="255"/>
    </location>
</feature>
<dbReference type="EMBL" id="SPKJ01000028">
    <property type="protein sequence ID" value="MYZ48064.1"/>
    <property type="molecule type" value="Genomic_DNA"/>
</dbReference>
<dbReference type="GO" id="GO:0160206">
    <property type="term" value="F:tRNA (cytidine(32)/uridine(32)-2'-O)-methyltransferase activity"/>
    <property type="evidence" value="ECO:0007669"/>
    <property type="project" value="UniProtKB-EC"/>
</dbReference>
<keyword evidence="4 5" id="KW-0949">S-adenosyl-L-methionine</keyword>
<dbReference type="GO" id="GO:0003723">
    <property type="term" value="F:RNA binding"/>
    <property type="evidence" value="ECO:0007669"/>
    <property type="project" value="InterPro"/>
</dbReference>
<feature type="region of interest" description="Disordered" evidence="6">
    <location>
        <begin position="63"/>
        <end position="101"/>
    </location>
</feature>
<feature type="compositionally biased region" description="Basic residues" evidence="6">
    <location>
        <begin position="72"/>
        <end position="82"/>
    </location>
</feature>
<keyword evidence="5" id="KW-0963">Cytoplasm</keyword>
<evidence type="ECO:0000313" key="8">
    <source>
        <dbReference type="EMBL" id="MYZ48064.1"/>
    </source>
</evidence>
<dbReference type="PANTHER" id="PTHR42786">
    <property type="entry name" value="TRNA/RRNA METHYLTRANSFERASE"/>
    <property type="match status" value="1"/>
</dbReference>
<gene>
    <name evidence="5" type="primary">trmJ</name>
    <name evidence="8" type="ORF">E4O86_10105</name>
</gene>
<dbReference type="NCBIfam" id="TIGR00050">
    <property type="entry name" value="rRNA_methyl_1"/>
    <property type="match status" value="1"/>
</dbReference>
<comment type="caution">
    <text evidence="8">The sequence shown here is derived from an EMBL/GenBank/DDBJ whole genome shotgun (WGS) entry which is preliminary data.</text>
</comment>
<reference evidence="8" key="1">
    <citation type="submission" date="2019-03" db="EMBL/GenBank/DDBJ databases">
        <title>Afifella sp. nov., isolated from activated sludge.</title>
        <authorList>
            <person name="Li Q."/>
            <person name="Liu Y."/>
        </authorList>
    </citation>
    <scope>NUCLEOTIDE SEQUENCE</scope>
    <source>
        <strain evidence="8">L72</strain>
    </source>
</reference>
<keyword evidence="3" id="KW-0808">Transferase</keyword>
<protein>
    <recommendedName>
        <fullName evidence="5">tRNA (cytidine/uridine-2'-O-)-methyltransferase TrmJ</fullName>
        <ecNumber evidence="5">2.1.1.200</ecNumber>
    </recommendedName>
    <alternativeName>
        <fullName evidence="5">tRNA (cytidine(32)/uridine(32)-2'-O)-methyltransferase</fullName>
    </alternativeName>
    <alternativeName>
        <fullName evidence="5">tRNA Cm32/Um32 methyltransferase</fullName>
    </alternativeName>
</protein>
<dbReference type="InterPro" id="IPR001537">
    <property type="entry name" value="SpoU_MeTrfase"/>
</dbReference>
<dbReference type="Gene3D" id="1.10.8.590">
    <property type="match status" value="1"/>
</dbReference>
<dbReference type="Proteomes" id="UP000773614">
    <property type="component" value="Unassembled WGS sequence"/>
</dbReference>
<comment type="catalytic activity">
    <reaction evidence="5">
        <text>cytidine(32) in tRNA + S-adenosyl-L-methionine = 2'-O-methylcytidine(32) in tRNA + S-adenosyl-L-homocysteine + H(+)</text>
        <dbReference type="Rhea" id="RHEA:42932"/>
        <dbReference type="Rhea" id="RHEA-COMP:10288"/>
        <dbReference type="Rhea" id="RHEA-COMP:10289"/>
        <dbReference type="ChEBI" id="CHEBI:15378"/>
        <dbReference type="ChEBI" id="CHEBI:57856"/>
        <dbReference type="ChEBI" id="CHEBI:59789"/>
        <dbReference type="ChEBI" id="CHEBI:74495"/>
        <dbReference type="ChEBI" id="CHEBI:82748"/>
        <dbReference type="EC" id="2.1.1.200"/>
    </reaction>
</comment>
<dbReference type="InterPro" id="IPR029026">
    <property type="entry name" value="tRNA_m1G_MTases_N"/>
</dbReference>
<dbReference type="PANTHER" id="PTHR42786:SF7">
    <property type="entry name" value="TRNA_RRNA METHYLTRANSFERASE SPOU TYPE DOMAIN-CONTAINING PROTEIN"/>
    <property type="match status" value="1"/>
</dbReference>